<dbReference type="OrthoDB" id="5554229at2759"/>
<dbReference type="InterPro" id="IPR006597">
    <property type="entry name" value="Sel1-like"/>
</dbReference>
<evidence type="ECO:0000256" key="1">
    <source>
        <dbReference type="ARBA" id="ARBA00038101"/>
    </source>
</evidence>
<keyword evidence="6" id="KW-1185">Reference proteome</keyword>
<dbReference type="InterPro" id="IPR050767">
    <property type="entry name" value="Sel1_AlgK"/>
</dbReference>
<sequence>MIEQANKQRRPSQFAVGDLVWVKSKEFAPEESISQKLLPAYRGPWQILDVIGDVDGTSYVIEIPPHLRTYPVFHASKLLPCVTNELFPSRRSAIPPSMDGKYDVDKIVAESTYHTGRRGRPQRQYKVLTTLDVEADHSDSIRIRKLEHFAVRHDILQSLEGCLTLFDPRSRGVKACEMGVFSSKRADQDVGNPGTEKHVTFEGVMVKPGPNNSARHGWRLQGSRSAKHFLDVKSTGMAFPSVSSPPSTGAMSPPCFHLRCPPFSLWTLPDAVVSSPFARITSQIANMKSFTWKPFSISLYDMFKEHHPESTTLANFSINVFWGQLLTESLAEQLGLVGQCFEGGIGIQSNKEAAAKLYILALEWSSSSEEEEKSNQGVCHALSFLTRGQTTEALCNLARCCDLGKGRRRDPEQALKFYEIAASKGDHVAMYHLGRFCEYGRGGKERSDKEARMWYERASESGNPAAFFKLGLYYLDPRFATANDDMNPKEAALKYFEKGAEAGHPEAQFLLASMGAEGMCMSPAQDWLEKAASQGCLLAILSLKLPALTTLPKQYLKSYGPWKWGHYSEKGLENLIKEGRHFEAGYAYMNGFGEVQDEAKGLICFSKAWEGLLQCVNASEPSAKGGSAWSTVHWMEEILSSDLLACQEGCLQYNIALCFALGRGVPQTKSMERYWLKLGETFSQPVPNWETLLGKAVIHQEQGSDAKSSKWFDRAGFGFFGNPNRSQEDRGVIACDVKLLERQSMRKDCGTTERIAGTGTASLSREEGLGLHRSADDDASEYGSAGEDLEHEDGSQLQMAMSVLKDLAKELLTKNEFLSQLSRVSDERVDERVRSLRLDGEQWRVLEKLTQNLLQKEREDKVRDGLRQALYLGQYYKGIQRELMEYFISAKAADGGFVPPLAKYTMATELLAGAAEFVPIVGNPLATFIQMLGATIGTQAVMKIIKRISKWADTPDEFGRIADWAAHVLTLHFKDEIEEAGRSDAEKLSKHERAHLRNISADVQDAGGDSPEQPVKFLSQKVVKMVKDHVRRIMTATQKGEVVREDRWEEEEQRRRLVRAMVVAITQQEPPPSQLQPFLTGIRERLESSIGEATELKHRKVRSWSHFDPDLSDSEEHTNTALRRKLETADEEKKKLQQTLSEAMEENAKLLEEIRRLEGRCDLLHRECADKQESLKHCLEDIEALKRELSFLTQRHFDYVQGELSFLTKRYVAYIRNDPIRPRRVPSEELAARGATLTGSRYPDRTAKGVKCRNARMRPSGSSRIRSHSASPGHRLAGVYSDDDEEVQPREQPRKHTKNYSGLSGMFLGRKRKISRGADDAYVA</sequence>
<accession>A0A388M9A8</accession>
<keyword evidence="2" id="KW-0175">Coiled coil</keyword>
<dbReference type="Gene3D" id="1.25.40.10">
    <property type="entry name" value="Tetratricopeptide repeat domain"/>
    <property type="match status" value="2"/>
</dbReference>
<evidence type="ECO:0000256" key="3">
    <source>
        <dbReference type="SAM" id="MobiDB-lite"/>
    </source>
</evidence>
<gene>
    <name evidence="5" type="ORF">CBR_g52039</name>
</gene>
<dbReference type="EMBL" id="BFEA01000877">
    <property type="protein sequence ID" value="GBG91158.1"/>
    <property type="molecule type" value="Genomic_DNA"/>
</dbReference>
<dbReference type="SUPFAM" id="SSF81901">
    <property type="entry name" value="HCP-like"/>
    <property type="match status" value="2"/>
</dbReference>
<dbReference type="Pfam" id="PF08238">
    <property type="entry name" value="Sel1"/>
    <property type="match status" value="6"/>
</dbReference>
<evidence type="ECO:0000256" key="2">
    <source>
        <dbReference type="SAM" id="Coils"/>
    </source>
</evidence>
<reference evidence="5 6" key="1">
    <citation type="journal article" date="2018" name="Cell">
        <title>The Chara Genome: Secondary Complexity and Implications for Plant Terrestrialization.</title>
        <authorList>
            <person name="Nishiyama T."/>
            <person name="Sakayama H."/>
            <person name="Vries J.D."/>
            <person name="Buschmann H."/>
            <person name="Saint-Marcoux D."/>
            <person name="Ullrich K.K."/>
            <person name="Haas F.B."/>
            <person name="Vanderstraeten L."/>
            <person name="Becker D."/>
            <person name="Lang D."/>
            <person name="Vosolsobe S."/>
            <person name="Rombauts S."/>
            <person name="Wilhelmsson P.K.I."/>
            <person name="Janitza P."/>
            <person name="Kern R."/>
            <person name="Heyl A."/>
            <person name="Rumpler F."/>
            <person name="Villalobos L.I.A.C."/>
            <person name="Clay J.M."/>
            <person name="Skokan R."/>
            <person name="Toyoda A."/>
            <person name="Suzuki Y."/>
            <person name="Kagoshima H."/>
            <person name="Schijlen E."/>
            <person name="Tajeshwar N."/>
            <person name="Catarino B."/>
            <person name="Hetherington A.J."/>
            <person name="Saltykova A."/>
            <person name="Bonnot C."/>
            <person name="Breuninger H."/>
            <person name="Symeonidi A."/>
            <person name="Radhakrishnan G.V."/>
            <person name="Van Nieuwerburgh F."/>
            <person name="Deforce D."/>
            <person name="Chang C."/>
            <person name="Karol K.G."/>
            <person name="Hedrich R."/>
            <person name="Ulvskov P."/>
            <person name="Glockner G."/>
            <person name="Delwiche C.F."/>
            <person name="Petrasek J."/>
            <person name="Van de Peer Y."/>
            <person name="Friml J."/>
            <person name="Beilby M."/>
            <person name="Dolan L."/>
            <person name="Kohara Y."/>
            <person name="Sugano S."/>
            <person name="Fujiyama A."/>
            <person name="Delaux P.-M."/>
            <person name="Quint M."/>
            <person name="TheiBen G."/>
            <person name="Hagemann M."/>
            <person name="Harholt J."/>
            <person name="Dunand C."/>
            <person name="Zachgo S."/>
            <person name="Langdale J."/>
            <person name="Maumus F."/>
            <person name="Straeten D.V.D."/>
            <person name="Gould S.B."/>
            <person name="Rensing S.A."/>
        </authorList>
    </citation>
    <scope>NUCLEOTIDE SEQUENCE [LARGE SCALE GENOMIC DNA]</scope>
    <source>
        <strain evidence="5 6">S276</strain>
    </source>
</reference>
<comment type="similarity">
    <text evidence="1">Belongs to the sel-1 family.</text>
</comment>
<proteinExistence type="inferred from homology"/>
<dbReference type="PANTHER" id="PTHR11102">
    <property type="entry name" value="SEL-1-LIKE PROTEIN"/>
    <property type="match status" value="1"/>
</dbReference>
<dbReference type="InterPro" id="IPR011990">
    <property type="entry name" value="TPR-like_helical_dom_sf"/>
</dbReference>
<organism evidence="5 6">
    <name type="scientific">Chara braunii</name>
    <name type="common">Braun's stonewort</name>
    <dbReference type="NCBI Taxonomy" id="69332"/>
    <lineage>
        <taxon>Eukaryota</taxon>
        <taxon>Viridiplantae</taxon>
        <taxon>Streptophyta</taxon>
        <taxon>Charophyceae</taxon>
        <taxon>Charales</taxon>
        <taxon>Characeae</taxon>
        <taxon>Chara</taxon>
    </lineage>
</organism>
<feature type="region of interest" description="Disordered" evidence="3">
    <location>
        <begin position="774"/>
        <end position="793"/>
    </location>
</feature>
<evidence type="ECO:0000259" key="4">
    <source>
        <dbReference type="Pfam" id="PF24626"/>
    </source>
</evidence>
<dbReference type="SMART" id="SM00671">
    <property type="entry name" value="SEL1"/>
    <property type="match status" value="6"/>
</dbReference>
<dbReference type="Gramene" id="GBG91158">
    <property type="protein sequence ID" value="GBG91158"/>
    <property type="gene ID" value="CBR_g52039"/>
</dbReference>
<evidence type="ECO:0000313" key="6">
    <source>
        <dbReference type="Proteomes" id="UP000265515"/>
    </source>
</evidence>
<dbReference type="Pfam" id="PF24626">
    <property type="entry name" value="SH3_Tf2-1"/>
    <property type="match status" value="1"/>
</dbReference>
<feature type="region of interest" description="Disordered" evidence="3">
    <location>
        <begin position="1254"/>
        <end position="1304"/>
    </location>
</feature>
<feature type="domain" description="Tf2-1-like SH3-like" evidence="4">
    <location>
        <begin position="17"/>
        <end position="81"/>
    </location>
</feature>
<comment type="caution">
    <text evidence="5">The sequence shown here is derived from an EMBL/GenBank/DDBJ whole genome shotgun (WGS) entry which is preliminary data.</text>
</comment>
<feature type="coiled-coil region" evidence="2">
    <location>
        <begin position="1119"/>
        <end position="1195"/>
    </location>
</feature>
<evidence type="ECO:0000313" key="5">
    <source>
        <dbReference type="EMBL" id="GBG91158.1"/>
    </source>
</evidence>
<dbReference type="Proteomes" id="UP000265515">
    <property type="component" value="Unassembled WGS sequence"/>
</dbReference>
<protein>
    <recommendedName>
        <fullName evidence="4">Tf2-1-like SH3-like domain-containing protein</fullName>
    </recommendedName>
</protein>
<name>A0A388M9A8_CHABU</name>
<dbReference type="InterPro" id="IPR056924">
    <property type="entry name" value="SH3_Tf2-1"/>
</dbReference>
<feature type="compositionally biased region" description="Low complexity" evidence="3">
    <location>
        <begin position="1258"/>
        <end position="1271"/>
    </location>
</feature>
<dbReference type="STRING" id="69332.A0A388M9A8"/>
<dbReference type="PANTHER" id="PTHR11102:SF160">
    <property type="entry name" value="ERAD-ASSOCIATED E3 UBIQUITIN-PROTEIN LIGASE COMPONENT HRD3"/>
    <property type="match status" value="1"/>
</dbReference>